<gene>
    <name evidence="1" type="ORF">D1614_19095</name>
</gene>
<name>A0A399SWM4_9BACT</name>
<dbReference type="AlphaFoldDB" id="A0A399SWM4"/>
<evidence type="ECO:0000313" key="1">
    <source>
        <dbReference type="EMBL" id="RIJ46313.1"/>
    </source>
</evidence>
<dbReference type="EMBL" id="QWGR01000015">
    <property type="protein sequence ID" value="RIJ46313.1"/>
    <property type="molecule type" value="Genomic_DNA"/>
</dbReference>
<dbReference type="RefSeq" id="WP_119439587.1">
    <property type="nucleotide sequence ID" value="NZ_QWGR01000015.1"/>
</dbReference>
<sequence length="136" mass="15708">MDAFSKLLTNNGALAIMDNKGNKYTFEMTHMGIGDDLREIAGELRICYGQFQVYTKARGLFLDLNVQPDTYRVSRIDGLMVHTWKTNYMVDDEYRSYAVGGDLILNVRDKGYIWSCLQDGQDIPTYFVTKKQRDRV</sequence>
<organism evidence="1 2">
    <name type="scientific">Maribellus luteus</name>
    <dbReference type="NCBI Taxonomy" id="2305463"/>
    <lineage>
        <taxon>Bacteria</taxon>
        <taxon>Pseudomonadati</taxon>
        <taxon>Bacteroidota</taxon>
        <taxon>Bacteroidia</taxon>
        <taxon>Marinilabiliales</taxon>
        <taxon>Prolixibacteraceae</taxon>
        <taxon>Maribellus</taxon>
    </lineage>
</organism>
<proteinExistence type="predicted"/>
<protein>
    <submittedName>
        <fullName evidence="1">Uncharacterized protein</fullName>
    </submittedName>
</protein>
<accession>A0A399SWM4</accession>
<evidence type="ECO:0000313" key="2">
    <source>
        <dbReference type="Proteomes" id="UP000265926"/>
    </source>
</evidence>
<keyword evidence="2" id="KW-1185">Reference proteome</keyword>
<reference evidence="1 2" key="1">
    <citation type="submission" date="2018-08" db="EMBL/GenBank/DDBJ databases">
        <title>Pallidiluteibacterium maritimus gen. nov., sp. nov., isolated from coastal sediment.</title>
        <authorList>
            <person name="Zhou L.Y."/>
        </authorList>
    </citation>
    <scope>NUCLEOTIDE SEQUENCE [LARGE SCALE GENOMIC DNA]</scope>
    <source>
        <strain evidence="1 2">XSD2</strain>
    </source>
</reference>
<comment type="caution">
    <text evidence="1">The sequence shown here is derived from an EMBL/GenBank/DDBJ whole genome shotgun (WGS) entry which is preliminary data.</text>
</comment>
<dbReference type="Proteomes" id="UP000265926">
    <property type="component" value="Unassembled WGS sequence"/>
</dbReference>